<dbReference type="AlphaFoldDB" id="A0A5B8FJ70"/>
<protein>
    <submittedName>
        <fullName evidence="7">LysE family translocator</fullName>
    </submittedName>
</protein>
<feature type="transmembrane region" description="Helical" evidence="6">
    <location>
        <begin position="73"/>
        <end position="91"/>
    </location>
</feature>
<organism evidence="7 8">
    <name type="scientific">Paroceanicella profunda</name>
    <dbReference type="NCBI Taxonomy" id="2579971"/>
    <lineage>
        <taxon>Bacteria</taxon>
        <taxon>Pseudomonadati</taxon>
        <taxon>Pseudomonadota</taxon>
        <taxon>Alphaproteobacteria</taxon>
        <taxon>Rhodobacterales</taxon>
        <taxon>Paracoccaceae</taxon>
        <taxon>Paroceanicella</taxon>
    </lineage>
</organism>
<sequence>MTPTSYAAFLLICAVQSATPGPSTLLLVNNAIAFGWRRALVALSGDLAAIALLASLSVAGLGALLLAYPTAFLALRLVGAGYVLWLGWTYLRPAPPLPSDAPARTGAAGNLRSLWLRSFGIGFSNPKAVLFFTALFPQVLPPGSGPALLALLVATFLLVKLAILGGYALGAGRIAKRLRDPRQARIGRTLTGLFFLAFGLLLIRAALMPA</sequence>
<dbReference type="Pfam" id="PF01810">
    <property type="entry name" value="LysE"/>
    <property type="match status" value="1"/>
</dbReference>
<feature type="transmembrane region" description="Helical" evidence="6">
    <location>
        <begin position="114"/>
        <end position="136"/>
    </location>
</feature>
<dbReference type="InterPro" id="IPR001123">
    <property type="entry name" value="LeuE-type"/>
</dbReference>
<dbReference type="GO" id="GO:0005886">
    <property type="term" value="C:plasma membrane"/>
    <property type="evidence" value="ECO:0007669"/>
    <property type="project" value="UniProtKB-SubCell"/>
</dbReference>
<keyword evidence="2" id="KW-1003">Cell membrane</keyword>
<feature type="transmembrane region" description="Helical" evidence="6">
    <location>
        <begin position="40"/>
        <end position="67"/>
    </location>
</feature>
<evidence type="ECO:0000256" key="2">
    <source>
        <dbReference type="ARBA" id="ARBA00022475"/>
    </source>
</evidence>
<dbReference type="RefSeq" id="WP_138573371.1">
    <property type="nucleotide sequence ID" value="NZ_CP040819.1"/>
</dbReference>
<keyword evidence="3 6" id="KW-0812">Transmembrane</keyword>
<dbReference type="Proteomes" id="UP000305888">
    <property type="component" value="Plasmid pD4M1A"/>
</dbReference>
<dbReference type="PANTHER" id="PTHR30086">
    <property type="entry name" value="ARGININE EXPORTER PROTEIN ARGO"/>
    <property type="match status" value="1"/>
</dbReference>
<evidence type="ECO:0000256" key="1">
    <source>
        <dbReference type="ARBA" id="ARBA00004651"/>
    </source>
</evidence>
<gene>
    <name evidence="7" type="ORF">FDP22_19795</name>
</gene>
<dbReference type="PANTHER" id="PTHR30086:SF20">
    <property type="entry name" value="ARGININE EXPORTER PROTEIN ARGO-RELATED"/>
    <property type="match status" value="1"/>
</dbReference>
<evidence type="ECO:0000313" key="8">
    <source>
        <dbReference type="Proteomes" id="UP000305888"/>
    </source>
</evidence>
<feature type="transmembrane region" description="Helical" evidence="6">
    <location>
        <begin position="6"/>
        <end position="28"/>
    </location>
</feature>
<evidence type="ECO:0000256" key="6">
    <source>
        <dbReference type="SAM" id="Phobius"/>
    </source>
</evidence>
<comment type="subcellular location">
    <subcellularLocation>
        <location evidence="1">Cell membrane</location>
        <topology evidence="1">Multi-pass membrane protein</topology>
    </subcellularLocation>
</comment>
<dbReference type="GO" id="GO:0015171">
    <property type="term" value="F:amino acid transmembrane transporter activity"/>
    <property type="evidence" value="ECO:0007669"/>
    <property type="project" value="TreeGrafter"/>
</dbReference>
<evidence type="ECO:0000256" key="5">
    <source>
        <dbReference type="ARBA" id="ARBA00023136"/>
    </source>
</evidence>
<geneLocation type="plasmid" evidence="8">
    <name>pd4m1a</name>
</geneLocation>
<keyword evidence="4 6" id="KW-1133">Transmembrane helix</keyword>
<dbReference type="OrthoDB" id="9804822at2"/>
<feature type="transmembrane region" description="Helical" evidence="6">
    <location>
        <begin position="190"/>
        <end position="207"/>
    </location>
</feature>
<evidence type="ECO:0000313" key="7">
    <source>
        <dbReference type="EMBL" id="QDL94107.1"/>
    </source>
</evidence>
<feature type="transmembrane region" description="Helical" evidence="6">
    <location>
        <begin position="148"/>
        <end position="169"/>
    </location>
</feature>
<dbReference type="EMBL" id="CP040819">
    <property type="protein sequence ID" value="QDL94107.1"/>
    <property type="molecule type" value="Genomic_DNA"/>
</dbReference>
<evidence type="ECO:0000256" key="3">
    <source>
        <dbReference type="ARBA" id="ARBA00022692"/>
    </source>
</evidence>
<keyword evidence="7" id="KW-0614">Plasmid</keyword>
<accession>A0A5B8FJ70</accession>
<proteinExistence type="predicted"/>
<name>A0A5B8FJ70_9RHOB</name>
<reference evidence="7 8" key="1">
    <citation type="submission" date="2019-06" db="EMBL/GenBank/DDBJ databases">
        <title>Genome sequence of Rhodobacteraceae bacterium D4M1.</title>
        <authorList>
            <person name="Cao J."/>
        </authorList>
    </citation>
    <scope>NUCLEOTIDE SEQUENCE [LARGE SCALE GENOMIC DNA]</scope>
    <source>
        <strain evidence="7 8">D4M1</strain>
        <plasmid evidence="8">pd4m1a</plasmid>
    </source>
</reference>
<keyword evidence="5 6" id="KW-0472">Membrane</keyword>
<keyword evidence="8" id="KW-1185">Reference proteome</keyword>
<dbReference type="KEGG" id="ppru:FDP22_19795"/>
<evidence type="ECO:0000256" key="4">
    <source>
        <dbReference type="ARBA" id="ARBA00022989"/>
    </source>
</evidence>
<dbReference type="PIRSF" id="PIRSF006324">
    <property type="entry name" value="LeuE"/>
    <property type="match status" value="1"/>
</dbReference>